<proteinExistence type="inferred from homology"/>
<evidence type="ECO:0000256" key="1">
    <source>
        <dbReference type="ARBA" id="ARBA00008168"/>
    </source>
</evidence>
<evidence type="ECO:0000256" key="3">
    <source>
        <dbReference type="HAMAP-Rule" id="MF_00262"/>
    </source>
</evidence>
<dbReference type="RefSeq" id="WP_073091152.1">
    <property type="nucleotide sequence ID" value="NZ_FQWY01000014.1"/>
</dbReference>
<name>A0A1M5N361_9FIRM</name>
<dbReference type="InterPro" id="IPR005527">
    <property type="entry name" value="MinE"/>
</dbReference>
<evidence type="ECO:0000256" key="2">
    <source>
        <dbReference type="ARBA" id="ARBA00025265"/>
    </source>
</evidence>
<dbReference type="AlphaFoldDB" id="A0A1M5N361"/>
<evidence type="ECO:0000313" key="4">
    <source>
        <dbReference type="EMBL" id="SHG84008.1"/>
    </source>
</evidence>
<dbReference type="GO" id="GO:0032955">
    <property type="term" value="P:regulation of division septum assembly"/>
    <property type="evidence" value="ECO:0007669"/>
    <property type="project" value="InterPro"/>
</dbReference>
<dbReference type="NCBIfam" id="TIGR01215">
    <property type="entry name" value="minE"/>
    <property type="match status" value="1"/>
</dbReference>
<dbReference type="SUPFAM" id="SSF55229">
    <property type="entry name" value="Cell division protein MinE topological specificity domain"/>
    <property type="match status" value="1"/>
</dbReference>
<accession>A0A1M5N361</accession>
<dbReference type="Gene3D" id="3.30.1070.10">
    <property type="entry name" value="Cell division topological specificity factor MinE"/>
    <property type="match status" value="1"/>
</dbReference>
<dbReference type="EMBL" id="FQWY01000014">
    <property type="protein sequence ID" value="SHG84008.1"/>
    <property type="molecule type" value="Genomic_DNA"/>
</dbReference>
<keyword evidence="3" id="KW-0131">Cell cycle</keyword>
<dbReference type="GO" id="GO:0051301">
    <property type="term" value="P:cell division"/>
    <property type="evidence" value="ECO:0007669"/>
    <property type="project" value="UniProtKB-KW"/>
</dbReference>
<dbReference type="STRING" id="1123382.SAMN02745221_01092"/>
<comment type="function">
    <text evidence="2 3">Prevents the cell division inhibition by proteins MinC and MinD at internal division sites while permitting inhibition at polar sites. This ensures cell division at the proper site by restricting the formation of a division septum at the midpoint of the long axis of the cell.</text>
</comment>
<protein>
    <recommendedName>
        <fullName evidence="3">Cell division topological specificity factor</fullName>
    </recommendedName>
</protein>
<sequence length="83" mass="9486">MIDFLKKIYARENSSSRDKANERLRIVLAHDRTGTSTHLIEVLKEEIIEVIKKHVEIDGTPEVTIVHEGRQSALDINIPLKGR</sequence>
<evidence type="ECO:0000313" key="5">
    <source>
        <dbReference type="Proteomes" id="UP000242329"/>
    </source>
</evidence>
<dbReference type="Proteomes" id="UP000242329">
    <property type="component" value="Unassembled WGS sequence"/>
</dbReference>
<keyword evidence="3 4" id="KW-0132">Cell division</keyword>
<reference evidence="5" key="1">
    <citation type="submission" date="2016-11" db="EMBL/GenBank/DDBJ databases">
        <authorList>
            <person name="Varghese N."/>
            <person name="Submissions S."/>
        </authorList>
    </citation>
    <scope>NUCLEOTIDE SEQUENCE [LARGE SCALE GENOMIC DNA]</scope>
    <source>
        <strain evidence="5">DSM 11003</strain>
    </source>
</reference>
<dbReference type="HAMAP" id="MF_00262">
    <property type="entry name" value="MinE"/>
    <property type="match status" value="1"/>
</dbReference>
<comment type="similarity">
    <text evidence="1 3">Belongs to the MinE family.</text>
</comment>
<dbReference type="Pfam" id="PF03776">
    <property type="entry name" value="MinE"/>
    <property type="match status" value="1"/>
</dbReference>
<dbReference type="NCBIfam" id="NF001422">
    <property type="entry name" value="PRK00296.1"/>
    <property type="match status" value="1"/>
</dbReference>
<dbReference type="InterPro" id="IPR036707">
    <property type="entry name" value="MinE_sf"/>
</dbReference>
<dbReference type="OrthoDB" id="9796578at2"/>
<organism evidence="4 5">
    <name type="scientific">Thermosyntropha lipolytica DSM 11003</name>
    <dbReference type="NCBI Taxonomy" id="1123382"/>
    <lineage>
        <taxon>Bacteria</taxon>
        <taxon>Bacillati</taxon>
        <taxon>Bacillota</taxon>
        <taxon>Clostridia</taxon>
        <taxon>Eubacteriales</taxon>
        <taxon>Syntrophomonadaceae</taxon>
        <taxon>Thermosyntropha</taxon>
    </lineage>
</organism>
<gene>
    <name evidence="3" type="primary">minE</name>
    <name evidence="4" type="ORF">SAMN02745221_01092</name>
</gene>
<keyword evidence="5" id="KW-1185">Reference proteome</keyword>